<name>A0A2G8RX71_9APHY</name>
<protein>
    <submittedName>
        <fullName evidence="1">Uncharacterized protein</fullName>
    </submittedName>
</protein>
<dbReference type="OrthoDB" id="3235454at2759"/>
<evidence type="ECO:0000313" key="1">
    <source>
        <dbReference type="EMBL" id="PIL25918.1"/>
    </source>
</evidence>
<gene>
    <name evidence="1" type="ORF">GSI_11671</name>
</gene>
<accession>A0A2G8RX71</accession>
<comment type="caution">
    <text evidence="1">The sequence shown here is derived from an EMBL/GenBank/DDBJ whole genome shotgun (WGS) entry which is preliminary data.</text>
</comment>
<keyword evidence="2" id="KW-1185">Reference proteome</keyword>
<dbReference type="Proteomes" id="UP000230002">
    <property type="component" value="Unassembled WGS sequence"/>
</dbReference>
<proteinExistence type="predicted"/>
<organism evidence="1 2">
    <name type="scientific">Ganoderma sinense ZZ0214-1</name>
    <dbReference type="NCBI Taxonomy" id="1077348"/>
    <lineage>
        <taxon>Eukaryota</taxon>
        <taxon>Fungi</taxon>
        <taxon>Dikarya</taxon>
        <taxon>Basidiomycota</taxon>
        <taxon>Agaricomycotina</taxon>
        <taxon>Agaricomycetes</taxon>
        <taxon>Polyporales</taxon>
        <taxon>Polyporaceae</taxon>
        <taxon>Ganoderma</taxon>
    </lineage>
</organism>
<dbReference type="EMBL" id="AYKW01000045">
    <property type="protein sequence ID" value="PIL25918.1"/>
    <property type="molecule type" value="Genomic_DNA"/>
</dbReference>
<sequence length="149" mass="17306">MTAVATQMQTSWEKKRREKEARFIHNAKQDLDKCLSERIEEYAAATAELNSAYEKFVLDYAQAEDRIRKLWLQLAHDQQKLLARIVDISKKRQKANEINDSEREKGQVKGLAIAKKAVEDIWLEDRREVQYAWPLPAISRSVHGTDGTH</sequence>
<reference evidence="1 2" key="1">
    <citation type="journal article" date="2015" name="Sci. Rep.">
        <title>Chromosome-level genome map provides insights into diverse defense mechanisms in the medicinal fungus Ganoderma sinense.</title>
        <authorList>
            <person name="Zhu Y."/>
            <person name="Xu J."/>
            <person name="Sun C."/>
            <person name="Zhou S."/>
            <person name="Xu H."/>
            <person name="Nelson D.R."/>
            <person name="Qian J."/>
            <person name="Song J."/>
            <person name="Luo H."/>
            <person name="Xiang L."/>
            <person name="Li Y."/>
            <person name="Xu Z."/>
            <person name="Ji A."/>
            <person name="Wang L."/>
            <person name="Lu S."/>
            <person name="Hayward A."/>
            <person name="Sun W."/>
            <person name="Li X."/>
            <person name="Schwartz D.C."/>
            <person name="Wang Y."/>
            <person name="Chen S."/>
        </authorList>
    </citation>
    <scope>NUCLEOTIDE SEQUENCE [LARGE SCALE GENOMIC DNA]</scope>
    <source>
        <strain evidence="1 2">ZZ0214-1</strain>
    </source>
</reference>
<evidence type="ECO:0000313" key="2">
    <source>
        <dbReference type="Proteomes" id="UP000230002"/>
    </source>
</evidence>
<dbReference type="AlphaFoldDB" id="A0A2G8RX71"/>